<dbReference type="RefSeq" id="WP_115792948.1">
    <property type="nucleotide sequence ID" value="NZ_QSLN01000011.1"/>
</dbReference>
<gene>
    <name evidence="1" type="ORF">DXX99_07875</name>
</gene>
<protein>
    <recommendedName>
        <fullName evidence="3">Type II toxin-antitoxin system HicA family toxin</fullName>
    </recommendedName>
</protein>
<dbReference type="AlphaFoldDB" id="A0A3D8P3K2"/>
<evidence type="ECO:0000313" key="1">
    <source>
        <dbReference type="EMBL" id="RDV82323.1"/>
    </source>
</evidence>
<sequence length="70" mass="8299">MNLQEVFGFLKERGYRVRPCVGNGWYEIASPDPEEGEVLVKEKDLLAAFRAGEPERFWEWLRKTRLCREP</sequence>
<accession>A0A3D8P3K2</accession>
<keyword evidence="2" id="KW-1185">Reference proteome</keyword>
<evidence type="ECO:0000313" key="2">
    <source>
        <dbReference type="Proteomes" id="UP000256329"/>
    </source>
</evidence>
<dbReference type="EMBL" id="QSLN01000011">
    <property type="protein sequence ID" value="RDV82323.1"/>
    <property type="molecule type" value="Genomic_DNA"/>
</dbReference>
<proteinExistence type="predicted"/>
<organism evidence="1 2">
    <name type="scientific">Ammonifex thiophilus</name>
    <dbReference type="NCBI Taxonomy" id="444093"/>
    <lineage>
        <taxon>Bacteria</taxon>
        <taxon>Bacillati</taxon>
        <taxon>Bacillota</taxon>
        <taxon>Clostridia</taxon>
        <taxon>Thermoanaerobacterales</taxon>
        <taxon>Thermoanaerobacteraceae</taxon>
        <taxon>Ammonifex</taxon>
    </lineage>
</organism>
<name>A0A3D8P3K2_9THEO</name>
<comment type="caution">
    <text evidence="1">The sequence shown here is derived from an EMBL/GenBank/DDBJ whole genome shotgun (WGS) entry which is preliminary data.</text>
</comment>
<dbReference type="OrthoDB" id="1727802at2"/>
<evidence type="ECO:0008006" key="3">
    <source>
        <dbReference type="Google" id="ProtNLM"/>
    </source>
</evidence>
<reference evidence="1 2" key="1">
    <citation type="submission" date="2018-08" db="EMBL/GenBank/DDBJ databases">
        <title>Form III RuBisCO-mediated autotrophy in Thermodesulfobium bacteria.</title>
        <authorList>
            <person name="Toshchakov S.V."/>
            <person name="Kublanov I.V."/>
            <person name="Frolov E."/>
            <person name="Bonch-Osmolovskaya E.A."/>
            <person name="Tourova T.P."/>
            <person name="Chernych N.A."/>
            <person name="Lebedinsky A.V."/>
        </authorList>
    </citation>
    <scope>NUCLEOTIDE SEQUENCE [LARGE SCALE GENOMIC DNA]</scope>
    <source>
        <strain evidence="1 2">SR</strain>
    </source>
</reference>
<dbReference type="Proteomes" id="UP000256329">
    <property type="component" value="Unassembled WGS sequence"/>
</dbReference>